<dbReference type="InterPro" id="IPR051396">
    <property type="entry name" value="Bact_Antivir_Def_Nuclease"/>
</dbReference>
<gene>
    <name evidence="3" type="ORF">H8J20_16640</name>
</gene>
<feature type="domain" description="ATPase AAA-type core" evidence="1">
    <location>
        <begin position="120"/>
        <end position="265"/>
    </location>
</feature>
<evidence type="ECO:0000259" key="1">
    <source>
        <dbReference type="Pfam" id="PF13304"/>
    </source>
</evidence>
<dbReference type="InterPro" id="IPR027417">
    <property type="entry name" value="P-loop_NTPase"/>
</dbReference>
<reference evidence="3" key="1">
    <citation type="submission" date="2020-08" db="EMBL/GenBank/DDBJ databases">
        <title>Food and environmental bacterial isolates.</title>
        <authorList>
            <person name="Richter L."/>
            <person name="Du Plessis E.M."/>
            <person name="Duvenage S."/>
            <person name="Allam M."/>
            <person name="Korsten L."/>
        </authorList>
    </citation>
    <scope>NUCLEOTIDE SEQUENCE</scope>
    <source>
        <strain evidence="3">UPMP2127</strain>
    </source>
</reference>
<dbReference type="GO" id="GO:0005524">
    <property type="term" value="F:ATP binding"/>
    <property type="evidence" value="ECO:0007669"/>
    <property type="project" value="InterPro"/>
</dbReference>
<evidence type="ECO:0000313" key="4">
    <source>
        <dbReference type="Proteomes" id="UP000659084"/>
    </source>
</evidence>
<dbReference type="SUPFAM" id="SSF52540">
    <property type="entry name" value="P-loop containing nucleoside triphosphate hydrolases"/>
    <property type="match status" value="1"/>
</dbReference>
<proteinExistence type="predicted"/>
<evidence type="ECO:0000313" key="3">
    <source>
        <dbReference type="EMBL" id="MBC3213777.1"/>
    </source>
</evidence>
<evidence type="ECO:0000259" key="2">
    <source>
        <dbReference type="Pfam" id="PF14491"/>
    </source>
</evidence>
<dbReference type="InterPro" id="IPR003959">
    <property type="entry name" value="ATPase_AAA_core"/>
</dbReference>
<dbReference type="Proteomes" id="UP000659084">
    <property type="component" value="Unassembled WGS sequence"/>
</dbReference>
<dbReference type="Pfam" id="PF14491">
    <property type="entry name" value="DUF4435"/>
    <property type="match status" value="1"/>
</dbReference>
<dbReference type="PANTHER" id="PTHR43581">
    <property type="entry name" value="ATP/GTP PHOSPHATASE"/>
    <property type="match status" value="1"/>
</dbReference>
<protein>
    <submittedName>
        <fullName evidence="3">AAA family ATPase</fullName>
    </submittedName>
</protein>
<comment type="caution">
    <text evidence="3">The sequence shown here is derived from an EMBL/GenBank/DDBJ whole genome shotgun (WGS) entry which is preliminary data.</text>
</comment>
<dbReference type="GO" id="GO:0016887">
    <property type="term" value="F:ATP hydrolysis activity"/>
    <property type="evidence" value="ECO:0007669"/>
    <property type="project" value="InterPro"/>
</dbReference>
<dbReference type="Gene3D" id="3.40.50.300">
    <property type="entry name" value="P-loop containing nucleotide triphosphate hydrolases"/>
    <property type="match status" value="1"/>
</dbReference>
<feature type="domain" description="DUF4435" evidence="2">
    <location>
        <begin position="311"/>
        <end position="524"/>
    </location>
</feature>
<organism evidence="3 4">
    <name type="scientific">Serratia fonticola</name>
    <dbReference type="NCBI Taxonomy" id="47917"/>
    <lineage>
        <taxon>Bacteria</taxon>
        <taxon>Pseudomonadati</taxon>
        <taxon>Pseudomonadota</taxon>
        <taxon>Gammaproteobacteria</taxon>
        <taxon>Enterobacterales</taxon>
        <taxon>Yersiniaceae</taxon>
        <taxon>Serratia</taxon>
    </lineage>
</organism>
<name>A0AAW3WW02_SERFO</name>
<dbReference type="Pfam" id="PF13304">
    <property type="entry name" value="AAA_21"/>
    <property type="match status" value="1"/>
</dbReference>
<accession>A0AAW3WW02</accession>
<dbReference type="EMBL" id="JACNYO010000017">
    <property type="protein sequence ID" value="MBC3213777.1"/>
    <property type="molecule type" value="Genomic_DNA"/>
</dbReference>
<dbReference type="PANTHER" id="PTHR43581:SF4">
    <property type="entry name" value="ATP_GTP PHOSPHATASE"/>
    <property type="match status" value="1"/>
</dbReference>
<dbReference type="AlphaFoldDB" id="A0AAW3WW02"/>
<dbReference type="RefSeq" id="WP_179253183.1">
    <property type="nucleotide sequence ID" value="NZ_JACBIV010000015.1"/>
</dbReference>
<dbReference type="InterPro" id="IPR029492">
    <property type="entry name" value="DUF4435"/>
</dbReference>
<sequence length="550" mass="62873">MTGYKEVLKKLYLPQSGKEIDVSRTNIRTVVGNCTQIESKSSIVIVGANGTGKTRLGTWLDLMSPTWEESIRISAQKSLAMPSNVQPHSIDRALNKLLYGSQNGTVDSKRGSRWGHDKSAIHFLNDFEELMVYLFSEEMDVNSKYTYKARESADRIEPPTTKLAVLKNIWESLLPHRELIVGGAKVETKVKGDDSKIYNSSEMSDGERVVFYLIGECLSAPENGVIIIDEPELHLHKSLQYPLWKKLEETRSDCLFIYITHDVEFAASQSEATKIWLKDYDGKRWQWVQLNKETDFPEDLLLEILGSRRKVIFVEGDNGSHDLSLYRILFPDHLVVPRGGCAKVISDVKTLRKLPYLLHLDIIGIIDRDRRVDEEIKSLEKEGIYVLSVAEVENLFCVEEVVNLCCEWLARDYNEDIISVRCKILKSLASELENQVSMRVVSEIKFRLNVLDEKSKGREGIKLTLNSLISRIDVDAIYTEVDDLFKGILNRKNLKEVLKYYNRKSLKDYVGSILELKDLPSFIIRQSNKIDNGMMIKNALKSYFSNVPGY</sequence>